<evidence type="ECO:0000313" key="2">
    <source>
        <dbReference type="Proteomes" id="UP000007030"/>
    </source>
</evidence>
<accession>F2NM85</accession>
<dbReference type="STRING" id="869210.Marky_0808"/>
<dbReference type="EMBL" id="CP002630">
    <property type="protein sequence ID" value="AEB11555.1"/>
    <property type="molecule type" value="Genomic_DNA"/>
</dbReference>
<dbReference type="AlphaFoldDB" id="F2NM85"/>
<evidence type="ECO:0008006" key="3">
    <source>
        <dbReference type="Google" id="ProtNLM"/>
    </source>
</evidence>
<protein>
    <recommendedName>
        <fullName evidence="3">Lipoprotein</fullName>
    </recommendedName>
</protein>
<reference evidence="1 2" key="1">
    <citation type="journal article" date="2012" name="Stand. Genomic Sci.">
        <title>Complete genome sequence of the aerobic, heterotroph Marinithermus hydrothermalis type strain (T1(T)) from a deep-sea hydrothermal vent chimney.</title>
        <authorList>
            <person name="Copeland A."/>
            <person name="Gu W."/>
            <person name="Yasawong M."/>
            <person name="Lapidus A."/>
            <person name="Lucas S."/>
            <person name="Deshpande S."/>
            <person name="Pagani I."/>
            <person name="Tapia R."/>
            <person name="Cheng J.F."/>
            <person name="Goodwin L.A."/>
            <person name="Pitluck S."/>
            <person name="Liolios K."/>
            <person name="Ivanova N."/>
            <person name="Mavromatis K."/>
            <person name="Mikhailova N."/>
            <person name="Pati A."/>
            <person name="Chen A."/>
            <person name="Palaniappan K."/>
            <person name="Land M."/>
            <person name="Pan C."/>
            <person name="Brambilla E.M."/>
            <person name="Rohde M."/>
            <person name="Tindall B.J."/>
            <person name="Sikorski J."/>
            <person name="Goker M."/>
            <person name="Detter J.C."/>
            <person name="Bristow J."/>
            <person name="Eisen J.A."/>
            <person name="Markowitz V."/>
            <person name="Hugenholtz P."/>
            <person name="Kyrpides N.C."/>
            <person name="Klenk H.P."/>
            <person name="Woyke T."/>
        </authorList>
    </citation>
    <scope>NUCLEOTIDE SEQUENCE [LARGE SCALE GENOMIC DNA]</scope>
    <source>
        <strain evidence="2">DSM 14884 / JCM 11576 / T1</strain>
    </source>
</reference>
<dbReference type="HOGENOM" id="CLU_1562162_0_0_0"/>
<organism evidence="1 2">
    <name type="scientific">Marinithermus hydrothermalis (strain DSM 14884 / JCM 11576 / T1)</name>
    <dbReference type="NCBI Taxonomy" id="869210"/>
    <lineage>
        <taxon>Bacteria</taxon>
        <taxon>Thermotogati</taxon>
        <taxon>Deinococcota</taxon>
        <taxon>Deinococci</taxon>
        <taxon>Thermales</taxon>
        <taxon>Thermaceae</taxon>
        <taxon>Marinithermus</taxon>
    </lineage>
</organism>
<dbReference type="RefSeq" id="WP_013703606.1">
    <property type="nucleotide sequence ID" value="NC_015387.1"/>
</dbReference>
<name>F2NM85_MARHT</name>
<dbReference type="Proteomes" id="UP000007030">
    <property type="component" value="Chromosome"/>
</dbReference>
<gene>
    <name evidence="1" type="ordered locus">Marky_0808</name>
</gene>
<proteinExistence type="predicted"/>
<dbReference type="PROSITE" id="PS51257">
    <property type="entry name" value="PROKAR_LIPOPROTEIN"/>
    <property type="match status" value="1"/>
</dbReference>
<evidence type="ECO:0000313" key="1">
    <source>
        <dbReference type="EMBL" id="AEB11555.1"/>
    </source>
</evidence>
<sequence>MKRVRGLVVLGALLLMGVLSGCGMNLGLGDPLYRVQFDPVSFGYEVTQDGIQVVSNQARVHVTPGAPGGWLEGYEITYLDPDGNVIRGQPNGLGDAKVRIPPGYVCTETPAETCTLSSPDVAFAPNASDWFTGISLDADIVNLHLDAVNNGAASINWRAVITFTARTDTGQTVTWTQTVRILYPLSQGQ</sequence>
<dbReference type="eggNOG" id="ENOG503352N">
    <property type="taxonomic scope" value="Bacteria"/>
</dbReference>
<keyword evidence="2" id="KW-1185">Reference proteome</keyword>
<dbReference type="KEGG" id="mhd:Marky_0808"/>
<dbReference type="OrthoDB" id="31868at2"/>